<dbReference type="Proteomes" id="UP001596456">
    <property type="component" value="Unassembled WGS sequence"/>
</dbReference>
<feature type="compositionally biased region" description="Acidic residues" evidence="1">
    <location>
        <begin position="24"/>
        <end position="42"/>
    </location>
</feature>
<dbReference type="PANTHER" id="PTHR30105:SF2">
    <property type="entry name" value="DIVERGENT POLYSACCHARIDE DEACETYLASE SUPERFAMILY"/>
    <property type="match status" value="1"/>
</dbReference>
<reference evidence="3" key="1">
    <citation type="journal article" date="2019" name="Int. J. Syst. Evol. Microbiol.">
        <title>The Global Catalogue of Microorganisms (GCM) 10K type strain sequencing project: providing services to taxonomists for standard genome sequencing and annotation.</title>
        <authorList>
            <consortium name="The Broad Institute Genomics Platform"/>
            <consortium name="The Broad Institute Genome Sequencing Center for Infectious Disease"/>
            <person name="Wu L."/>
            <person name="Ma J."/>
        </authorList>
    </citation>
    <scope>NUCLEOTIDE SEQUENCE [LARGE SCALE GENOMIC DNA]</scope>
    <source>
        <strain evidence="3">CGMCC 1.16275</strain>
    </source>
</reference>
<feature type="compositionally biased region" description="Pro residues" evidence="1">
    <location>
        <begin position="108"/>
        <end position="119"/>
    </location>
</feature>
<evidence type="ECO:0000313" key="2">
    <source>
        <dbReference type="EMBL" id="MFC7332059.1"/>
    </source>
</evidence>
<organism evidence="2 3">
    <name type="scientific">Rhodocista pekingensis</name>
    <dbReference type="NCBI Taxonomy" id="201185"/>
    <lineage>
        <taxon>Bacteria</taxon>
        <taxon>Pseudomonadati</taxon>
        <taxon>Pseudomonadota</taxon>
        <taxon>Alphaproteobacteria</taxon>
        <taxon>Rhodospirillales</taxon>
        <taxon>Azospirillaceae</taxon>
        <taxon>Rhodocista</taxon>
    </lineage>
</organism>
<accession>A0ABW2KSS6</accession>
<dbReference type="RefSeq" id="WP_377356224.1">
    <property type="nucleotide sequence ID" value="NZ_JBHTCM010000004.1"/>
</dbReference>
<protein>
    <submittedName>
        <fullName evidence="2">Divergent polysaccharide deacetylase family protein</fullName>
    </submittedName>
</protein>
<feature type="compositionally biased region" description="Low complexity" evidence="1">
    <location>
        <begin position="62"/>
        <end position="107"/>
    </location>
</feature>
<evidence type="ECO:0000256" key="1">
    <source>
        <dbReference type="SAM" id="MobiDB-lite"/>
    </source>
</evidence>
<dbReference type="CDD" id="cd10936">
    <property type="entry name" value="CE4_DAC2"/>
    <property type="match status" value="1"/>
</dbReference>
<dbReference type="PANTHER" id="PTHR30105">
    <property type="entry name" value="UNCHARACTERIZED YIBQ-RELATED"/>
    <property type="match status" value="1"/>
</dbReference>
<feature type="region of interest" description="Disordered" evidence="1">
    <location>
        <begin position="15"/>
        <end position="126"/>
    </location>
</feature>
<sequence>MALVLVLGLVVGVTLSPPPLPDGVTEELDESGMAEAVPPEEGEALRPTRPAPPPAPPPPALPRTTAAPAAAPSTAPVVQPAPARQAAASPPASAVTPARPPAAQVALLPPPAPPRPDAAPAPDGVPAWQRNAVPAAPADGRPRIVIVIDDMGLDRRRSGRVVSLPGPLTLAWLPYARDLPEQTRQAHRHGHELIVHMPMEPAGGVDPGPDALLVRQSPEEILSRLRANLNAFSGYVGINNHMGSRFTADAAASAVVVEELARRGLLVLDSRTTADSRLRDEAVRRHVPSASRDVFLDHVQTPAAVATALEKVEATARRQGLAIAIGHPHDVTTEALARWLPTLAGKGFQLVPLSAVVRTGPPES</sequence>
<dbReference type="InterPro" id="IPR006837">
    <property type="entry name" value="Divergent_DAC"/>
</dbReference>
<comment type="caution">
    <text evidence="2">The sequence shown here is derived from an EMBL/GenBank/DDBJ whole genome shotgun (WGS) entry which is preliminary data.</text>
</comment>
<keyword evidence="3" id="KW-1185">Reference proteome</keyword>
<gene>
    <name evidence="2" type="ORF">ACFQPS_02700</name>
</gene>
<name>A0ABW2KSS6_9PROT</name>
<proteinExistence type="predicted"/>
<dbReference type="InterPro" id="IPR011330">
    <property type="entry name" value="Glyco_hydro/deAcase_b/a-brl"/>
</dbReference>
<feature type="compositionally biased region" description="Pro residues" evidence="1">
    <location>
        <begin position="49"/>
        <end position="61"/>
    </location>
</feature>
<evidence type="ECO:0000313" key="3">
    <source>
        <dbReference type="Proteomes" id="UP001596456"/>
    </source>
</evidence>
<dbReference type="Pfam" id="PF04748">
    <property type="entry name" value="Polysacc_deac_2"/>
    <property type="match status" value="1"/>
</dbReference>
<dbReference type="Gene3D" id="3.20.20.370">
    <property type="entry name" value="Glycoside hydrolase/deacetylase"/>
    <property type="match status" value="1"/>
</dbReference>
<dbReference type="SUPFAM" id="SSF88713">
    <property type="entry name" value="Glycoside hydrolase/deacetylase"/>
    <property type="match status" value="1"/>
</dbReference>
<dbReference type="EMBL" id="JBHTCM010000004">
    <property type="protein sequence ID" value="MFC7332059.1"/>
    <property type="molecule type" value="Genomic_DNA"/>
</dbReference>